<accession>A0ABQ1M0H1</accession>
<evidence type="ECO:0000313" key="4">
    <source>
        <dbReference type="Proteomes" id="UP000636010"/>
    </source>
</evidence>
<dbReference type="RefSeq" id="WP_188462541.1">
    <property type="nucleotide sequence ID" value="NZ_BAABHU010000005.1"/>
</dbReference>
<dbReference type="InterPro" id="IPR054331">
    <property type="entry name" value="LiaF_TM"/>
</dbReference>
<keyword evidence="1" id="KW-0472">Membrane</keyword>
<evidence type="ECO:0000259" key="2">
    <source>
        <dbReference type="Pfam" id="PF22570"/>
    </source>
</evidence>
<organism evidence="3 4">
    <name type="scientific">Marivirga lumbricoides</name>
    <dbReference type="NCBI Taxonomy" id="1046115"/>
    <lineage>
        <taxon>Bacteria</taxon>
        <taxon>Pseudomonadati</taxon>
        <taxon>Bacteroidota</taxon>
        <taxon>Cytophagia</taxon>
        <taxon>Cytophagales</taxon>
        <taxon>Marivirgaceae</taxon>
        <taxon>Marivirga</taxon>
    </lineage>
</organism>
<feature type="domain" description="LiaF transmembrane" evidence="2">
    <location>
        <begin position="15"/>
        <end position="107"/>
    </location>
</feature>
<name>A0ABQ1M0H1_9BACT</name>
<keyword evidence="4" id="KW-1185">Reference proteome</keyword>
<evidence type="ECO:0000256" key="1">
    <source>
        <dbReference type="SAM" id="Phobius"/>
    </source>
</evidence>
<feature type="transmembrane region" description="Helical" evidence="1">
    <location>
        <begin position="84"/>
        <end position="104"/>
    </location>
</feature>
<reference evidence="4" key="1">
    <citation type="journal article" date="2019" name="Int. J. Syst. Evol. Microbiol.">
        <title>The Global Catalogue of Microorganisms (GCM) 10K type strain sequencing project: providing services to taxonomists for standard genome sequencing and annotation.</title>
        <authorList>
            <consortium name="The Broad Institute Genomics Platform"/>
            <consortium name="The Broad Institute Genome Sequencing Center for Infectious Disease"/>
            <person name="Wu L."/>
            <person name="Ma J."/>
        </authorList>
    </citation>
    <scope>NUCLEOTIDE SEQUENCE [LARGE SCALE GENOMIC DNA]</scope>
    <source>
        <strain evidence="4">CGMCC 1.10832</strain>
    </source>
</reference>
<proteinExistence type="predicted"/>
<comment type="caution">
    <text evidence="3">The sequence shown here is derived from an EMBL/GenBank/DDBJ whole genome shotgun (WGS) entry which is preliminary data.</text>
</comment>
<dbReference type="EMBL" id="BMEC01000005">
    <property type="protein sequence ID" value="GGC33019.1"/>
    <property type="molecule type" value="Genomic_DNA"/>
</dbReference>
<evidence type="ECO:0000313" key="3">
    <source>
        <dbReference type="EMBL" id="GGC33019.1"/>
    </source>
</evidence>
<dbReference type="Proteomes" id="UP000636010">
    <property type="component" value="Unassembled WGS sequence"/>
</dbReference>
<feature type="transmembrane region" description="Helical" evidence="1">
    <location>
        <begin position="40"/>
        <end position="55"/>
    </location>
</feature>
<protein>
    <submittedName>
        <fullName evidence="3">Membrane protein</fullName>
    </submittedName>
</protein>
<dbReference type="Pfam" id="PF22570">
    <property type="entry name" value="LiaF-TM"/>
    <property type="match status" value="1"/>
</dbReference>
<feature type="transmembrane region" description="Helical" evidence="1">
    <location>
        <begin position="62"/>
        <end position="78"/>
    </location>
</feature>
<keyword evidence="1" id="KW-0812">Transmembrane</keyword>
<gene>
    <name evidence="3" type="ORF">GCM10011506_18110</name>
</gene>
<sequence length="243" mass="27270">MKKNSQSVRNNNITAGIILLTVGVFMLLERLDIFDITRLLTWPVIIIVVGVIILVRNRMNNGFGLFLVLLGSFFLLKREGWLPYGYETYVIPVALIILGIYFLLIRNMRSSNDDWALDQELSKRKDKFADDSDVLRAEALFGSVRRIMLSKNFKGGKVSSTFGSAFIDLSSVELQEDATLHFEVTFGGVKLFIPSDWELKTDVSNTFASVEDKRVFPPAGEATNKILKLTGSVTFGSLEIMSK</sequence>
<feature type="transmembrane region" description="Helical" evidence="1">
    <location>
        <begin position="12"/>
        <end position="28"/>
    </location>
</feature>
<keyword evidence="1" id="KW-1133">Transmembrane helix</keyword>